<dbReference type="AlphaFoldDB" id="A0A9D1G2E0"/>
<feature type="transmembrane region" description="Helical" evidence="1">
    <location>
        <begin position="15"/>
        <end position="35"/>
    </location>
</feature>
<reference evidence="3" key="1">
    <citation type="submission" date="2020-10" db="EMBL/GenBank/DDBJ databases">
        <authorList>
            <person name="Gilroy R."/>
        </authorList>
    </citation>
    <scope>NUCLEOTIDE SEQUENCE</scope>
    <source>
        <strain evidence="3">13766</strain>
    </source>
</reference>
<dbReference type="Proteomes" id="UP000824140">
    <property type="component" value="Unassembled WGS sequence"/>
</dbReference>
<name>A0A9D1G2E0_9FIRM</name>
<dbReference type="InterPro" id="IPR006976">
    <property type="entry name" value="VanZ-like"/>
</dbReference>
<feature type="non-terminal residue" evidence="3">
    <location>
        <position position="304"/>
    </location>
</feature>
<reference evidence="3" key="2">
    <citation type="journal article" date="2021" name="PeerJ">
        <title>Extensive microbial diversity within the chicken gut microbiome revealed by metagenomics and culture.</title>
        <authorList>
            <person name="Gilroy R."/>
            <person name="Ravi A."/>
            <person name="Getino M."/>
            <person name="Pursley I."/>
            <person name="Horton D.L."/>
            <person name="Alikhan N.F."/>
            <person name="Baker D."/>
            <person name="Gharbi K."/>
            <person name="Hall N."/>
            <person name="Watson M."/>
            <person name="Adriaenssens E.M."/>
            <person name="Foster-Nyarko E."/>
            <person name="Jarju S."/>
            <person name="Secka A."/>
            <person name="Antonio M."/>
            <person name="Oren A."/>
            <person name="Chaudhuri R.R."/>
            <person name="La Ragione R."/>
            <person name="Hildebrand F."/>
            <person name="Pallen M.J."/>
        </authorList>
    </citation>
    <scope>NUCLEOTIDE SEQUENCE</scope>
    <source>
        <strain evidence="3">13766</strain>
    </source>
</reference>
<feature type="transmembrane region" description="Helical" evidence="1">
    <location>
        <begin position="126"/>
        <end position="146"/>
    </location>
</feature>
<keyword evidence="1" id="KW-0472">Membrane</keyword>
<proteinExistence type="predicted"/>
<evidence type="ECO:0000259" key="2">
    <source>
        <dbReference type="Pfam" id="PF04892"/>
    </source>
</evidence>
<accession>A0A9D1G2E0</accession>
<evidence type="ECO:0000256" key="1">
    <source>
        <dbReference type="SAM" id="Phobius"/>
    </source>
</evidence>
<keyword evidence="1" id="KW-1133">Transmembrane helix</keyword>
<protein>
    <submittedName>
        <fullName evidence="3">VanZ family protein</fullName>
    </submittedName>
</protein>
<feature type="transmembrane region" description="Helical" evidence="1">
    <location>
        <begin position="158"/>
        <end position="178"/>
    </location>
</feature>
<organism evidence="3 4">
    <name type="scientific">Candidatus Alectryocaccomicrobium excrementavium</name>
    <dbReference type="NCBI Taxonomy" id="2840668"/>
    <lineage>
        <taxon>Bacteria</taxon>
        <taxon>Bacillati</taxon>
        <taxon>Bacillota</taxon>
        <taxon>Clostridia</taxon>
        <taxon>Candidatus Alectryocaccomicrobium</taxon>
    </lineage>
</organism>
<comment type="caution">
    <text evidence="3">The sequence shown here is derived from an EMBL/GenBank/DDBJ whole genome shotgun (WGS) entry which is preliminary data.</text>
</comment>
<gene>
    <name evidence="3" type="ORF">IAA84_13600</name>
</gene>
<dbReference type="PANTHER" id="PTHR36834:SF1">
    <property type="entry name" value="INTEGRAL MEMBRANE PROTEIN"/>
    <property type="match status" value="1"/>
</dbReference>
<keyword evidence="1" id="KW-0812">Transmembrane</keyword>
<dbReference type="InterPro" id="IPR053150">
    <property type="entry name" value="Teicoplanin_resist-assoc"/>
</dbReference>
<dbReference type="PANTHER" id="PTHR36834">
    <property type="entry name" value="MEMBRANE PROTEIN-RELATED"/>
    <property type="match status" value="1"/>
</dbReference>
<feature type="transmembrane region" description="Helical" evidence="1">
    <location>
        <begin position="47"/>
        <end position="69"/>
    </location>
</feature>
<sequence length="304" mass="33958">MDIVTIFQLIFQWSVPALIGGIALVLLFVAGYLIYKKGFHGEKAFPKAQVISAFLLCCWFILVLGLTSLSRGANFTGSFNIDFFSGYISAWNHWSVSELQLILFNMLMFAPLGFLLPLLWKKAENLWVVLAVSFALTAFLEVFQFLTGTGIFELDDLFHNLIGSLFGYFCGMAIFAAIRERAFRLAPVAKALSIPCVIGIALGAVFYAYDCQPYGNMSILPAVKQDMSTIQIVTEWEPSEQNATAAVYKNQYAEDKVYMQSVKAGLAELENLTFSQLARREDENVGYTGTDANGTDFQIIFFFR</sequence>
<feature type="transmembrane region" description="Helical" evidence="1">
    <location>
        <begin position="190"/>
        <end position="209"/>
    </location>
</feature>
<feature type="domain" description="VanZ-like" evidence="2">
    <location>
        <begin position="54"/>
        <end position="172"/>
    </location>
</feature>
<evidence type="ECO:0000313" key="3">
    <source>
        <dbReference type="EMBL" id="HIS94041.1"/>
    </source>
</evidence>
<evidence type="ECO:0000313" key="4">
    <source>
        <dbReference type="Proteomes" id="UP000824140"/>
    </source>
</evidence>
<dbReference type="EMBL" id="DVJN01000262">
    <property type="protein sequence ID" value="HIS94041.1"/>
    <property type="molecule type" value="Genomic_DNA"/>
</dbReference>
<dbReference type="Pfam" id="PF04892">
    <property type="entry name" value="VanZ"/>
    <property type="match status" value="1"/>
</dbReference>
<feature type="transmembrane region" description="Helical" evidence="1">
    <location>
        <begin position="99"/>
        <end position="119"/>
    </location>
</feature>